<keyword evidence="4" id="KW-1185">Reference proteome</keyword>
<dbReference type="PANTHER" id="PTHR23095:SF53">
    <property type="entry name" value="ZINC FINGER CCHC DOMAIN-CONTAINING PROTEIN 12-LIKE"/>
    <property type="match status" value="1"/>
</dbReference>
<sequence length="384" mass="43036">MSMSDIEKCYNVKARHSLCVLGITDYDIIATFENYGVIVKVVRVAPSTEQTGQPIIIVEFDAHTPVTRLEPNFPLEIKSLQNPAVAWYADNIKVLAHPSSQPPAQAQSLSIESSDDSDNAVSEEVSSDNSDYIPKRYIKRQPLKKPKSKSRALSSDSKPDPAVRKKTPKPAFNTLTNDDLNPPEIQRIVVEHVIKIDAFSTQTHSKWLRSFSGKVPKPPGESDFDTWCLNVDLLLQDSLPIDIQRRKILESLLPPASDVVKQLGSTAPPRDYVKLLDSAYGLVEDGDEIFAHFLNTNQDPGEKASDYLQRLQTLLSTAVKRNGVKQSSADRQLLKQFQRGCWDHSLILTLQLEAKAKTPPDFAELLLLLRTEKDRRAAKLDRMQ</sequence>
<dbReference type="AlphaFoldDB" id="A0A8C1YDI7"/>
<dbReference type="PANTHER" id="PTHR23095">
    <property type="entry name" value="PARANEOPLASTIC ANTIGEN"/>
    <property type="match status" value="1"/>
</dbReference>
<reference evidence="3" key="1">
    <citation type="submission" date="2025-08" db="UniProtKB">
        <authorList>
            <consortium name="Ensembl"/>
        </authorList>
    </citation>
    <scope>IDENTIFICATION</scope>
</reference>
<evidence type="ECO:0000313" key="4">
    <source>
        <dbReference type="Proteomes" id="UP000694427"/>
    </source>
</evidence>
<proteinExistence type="predicted"/>
<feature type="region of interest" description="Disordered" evidence="1">
    <location>
        <begin position="98"/>
        <end position="178"/>
    </location>
</feature>
<organism evidence="3 4">
    <name type="scientific">Cyprinus carpio</name>
    <name type="common">Common carp</name>
    <dbReference type="NCBI Taxonomy" id="7962"/>
    <lineage>
        <taxon>Eukaryota</taxon>
        <taxon>Metazoa</taxon>
        <taxon>Chordata</taxon>
        <taxon>Craniata</taxon>
        <taxon>Vertebrata</taxon>
        <taxon>Euteleostomi</taxon>
        <taxon>Actinopterygii</taxon>
        <taxon>Neopterygii</taxon>
        <taxon>Teleostei</taxon>
        <taxon>Ostariophysi</taxon>
        <taxon>Cypriniformes</taxon>
        <taxon>Cyprinidae</taxon>
        <taxon>Cyprininae</taxon>
        <taxon>Cyprinus</taxon>
    </lineage>
</organism>
<feature type="compositionally biased region" description="Low complexity" evidence="1">
    <location>
        <begin position="98"/>
        <end position="108"/>
    </location>
</feature>
<protein>
    <recommendedName>
        <fullName evidence="2">Paraneoplastic antigen Ma-like C-terminal domain-containing protein</fullName>
    </recommendedName>
</protein>
<name>A0A8C1YDI7_CYPCA</name>
<evidence type="ECO:0000259" key="2">
    <source>
        <dbReference type="Pfam" id="PF14893"/>
    </source>
</evidence>
<dbReference type="Proteomes" id="UP000694427">
    <property type="component" value="Unplaced"/>
</dbReference>
<dbReference type="InterPro" id="IPR048270">
    <property type="entry name" value="PNMA_C"/>
</dbReference>
<dbReference type="InterPro" id="IPR026523">
    <property type="entry name" value="PNMA"/>
</dbReference>
<reference evidence="3" key="2">
    <citation type="submission" date="2025-09" db="UniProtKB">
        <authorList>
            <consortium name="Ensembl"/>
        </authorList>
    </citation>
    <scope>IDENTIFICATION</scope>
</reference>
<accession>A0A8C1YDI7</accession>
<dbReference type="Pfam" id="PF14893">
    <property type="entry name" value="PNMA"/>
    <property type="match status" value="1"/>
</dbReference>
<feature type="domain" description="Paraneoplastic antigen Ma-like C-terminal" evidence="2">
    <location>
        <begin position="211"/>
        <end position="366"/>
    </location>
</feature>
<evidence type="ECO:0000313" key="3">
    <source>
        <dbReference type="Ensembl" id="ENSCCRP00010120466.1"/>
    </source>
</evidence>
<dbReference type="Ensembl" id="ENSCCRT00010133787.1">
    <property type="protein sequence ID" value="ENSCCRP00010120466.1"/>
    <property type="gene ID" value="ENSCCRG00010052658.1"/>
</dbReference>
<evidence type="ECO:0000256" key="1">
    <source>
        <dbReference type="SAM" id="MobiDB-lite"/>
    </source>
</evidence>
<feature type="compositionally biased region" description="Basic residues" evidence="1">
    <location>
        <begin position="136"/>
        <end position="150"/>
    </location>
</feature>